<feature type="region of interest" description="Disordered" evidence="1">
    <location>
        <begin position="126"/>
        <end position="148"/>
    </location>
</feature>
<dbReference type="InterPro" id="IPR052894">
    <property type="entry name" value="AsmA-related"/>
</dbReference>
<feature type="domain" description="AsmA" evidence="2">
    <location>
        <begin position="503"/>
        <end position="798"/>
    </location>
</feature>
<evidence type="ECO:0000313" key="3">
    <source>
        <dbReference type="EMBL" id="EMS79899.1"/>
    </source>
</evidence>
<evidence type="ECO:0000256" key="1">
    <source>
        <dbReference type="SAM" id="MobiDB-lite"/>
    </source>
</evidence>
<proteinExistence type="predicted"/>
<keyword evidence="4" id="KW-1185">Reference proteome</keyword>
<dbReference type="PANTHER" id="PTHR30441">
    <property type="entry name" value="DUF748 DOMAIN-CONTAINING PROTEIN"/>
    <property type="match status" value="1"/>
</dbReference>
<dbReference type="Proteomes" id="UP000014216">
    <property type="component" value="Unassembled WGS sequence"/>
</dbReference>
<dbReference type="PANTHER" id="PTHR30441:SF4">
    <property type="entry name" value="PROTEIN ASMA"/>
    <property type="match status" value="1"/>
</dbReference>
<gene>
    <name evidence="3" type="primary">asmA</name>
    <name evidence="3" type="ORF">Dpo_3c00410</name>
</gene>
<sequence length="903" mass="96215">MKKVFLLTLSGLGILILVAVAGAVIVLNLDPNRYKDYVAKKVSQQVGRTFEIQGDLRVKYYPWLHLEMSKIFLENAPGFGDGPMLTADYAMVRVKTLPLLKKQIEMDTLVLEGAQVHLARNQAGMTNWETQGRLPDKTKPDKPSAASSKKRFDLKNLAVLLNGGVRIQDAGFSFDDRSTGKKYTLSDLNLTTGKVVPGAPVDWQLTFNGTGTSPEISGNAGLEGTLVFDMDSGQYQIDPMIFQAQLAGPILGKKPADLDLACRVEMDLQKDTVSVKNLKGSGLGTDVTGTIVLGNMGAVIPRIDLALDIAGKDLALLMQIIEGGPLAAHLARTGQKAFHVNMDVDMDLSQGRVLVPALDIAALGITLKGNVAARDLGTRRAEMEGAMVLEGRHLNRLLHALDQPVPGDFLDTVAGQVRFNGKQGNLTLDPLQIRLGLDGKKISNGPFSVTLDAPVHWQMNQQRLEVPAFSLSGMDLAVSGGITVEKIQTDPVYTGTLSAAPFNLRQLMKTLGLSLPATADARVFEKVGLKTRFTGSTNDLQLTGLSGVVDDSHLKGSFGVTDFSDPDITMELAVDRIDVDPYLPKAPEAPKAPKNAKGKKHGSVPVTPETVAAGAATRMPVAQLRNLKINAALAIGDLVVSGASLSRVQAKLTAKDGVIHAAPLSAALYNGVYHGSMILDAAEDIPLITINSSLKGIEVAPLLDDMTEKAMIRGTGDITAALTTRGATVSAMKQHLNGNLSFLFKNGAVIGFNVGKFLRSLKSLRDTRTFSVSEAEETDFTELAGNPVVTNGVVVLDDLSGKSPALRVSGTGTVVDIVKETIDYRAMVTVVETSRGQAGSELAELAGIPVPIYIRGPLADPAIQPDIKGVITSILTGTSPEAVEQLKQSVEKELGRFLKKLTD</sequence>
<reference evidence="3 4" key="1">
    <citation type="journal article" date="2013" name="Genome Announc.">
        <title>Draft Genome Sequence of Desulfotignum phosphitoxidans DSM 13687 Strain FiPS-3.</title>
        <authorList>
            <person name="Poehlein A."/>
            <person name="Daniel R."/>
            <person name="Simeonova D.D."/>
        </authorList>
    </citation>
    <scope>NUCLEOTIDE SEQUENCE [LARGE SCALE GENOMIC DNA]</scope>
    <source>
        <strain evidence="3 4">DSM 13687</strain>
    </source>
</reference>
<dbReference type="InterPro" id="IPR007844">
    <property type="entry name" value="AsmA"/>
</dbReference>
<dbReference type="EMBL" id="APJX01000003">
    <property type="protein sequence ID" value="EMS79899.1"/>
    <property type="molecule type" value="Genomic_DNA"/>
</dbReference>
<accession>S0G357</accession>
<dbReference type="Pfam" id="PF05170">
    <property type="entry name" value="AsmA"/>
    <property type="match status" value="2"/>
</dbReference>
<name>S0G357_9BACT</name>
<evidence type="ECO:0000313" key="4">
    <source>
        <dbReference type="Proteomes" id="UP000014216"/>
    </source>
</evidence>
<dbReference type="OrthoDB" id="9766390at2"/>
<dbReference type="RefSeq" id="WP_006965222.1">
    <property type="nucleotide sequence ID" value="NZ_APJX01000003.1"/>
</dbReference>
<organism evidence="3 4">
    <name type="scientific">Desulfotignum phosphitoxidans DSM 13687</name>
    <dbReference type="NCBI Taxonomy" id="1286635"/>
    <lineage>
        <taxon>Bacteria</taxon>
        <taxon>Pseudomonadati</taxon>
        <taxon>Thermodesulfobacteriota</taxon>
        <taxon>Desulfobacteria</taxon>
        <taxon>Desulfobacterales</taxon>
        <taxon>Desulfobacteraceae</taxon>
        <taxon>Desulfotignum</taxon>
    </lineage>
</organism>
<comment type="caution">
    <text evidence="3">The sequence shown here is derived from an EMBL/GenBank/DDBJ whole genome shotgun (WGS) entry which is preliminary data.</text>
</comment>
<feature type="region of interest" description="Disordered" evidence="1">
    <location>
        <begin position="584"/>
        <end position="606"/>
    </location>
</feature>
<evidence type="ECO:0000259" key="2">
    <source>
        <dbReference type="Pfam" id="PF05170"/>
    </source>
</evidence>
<feature type="domain" description="AsmA" evidence="2">
    <location>
        <begin position="1"/>
        <end position="219"/>
    </location>
</feature>
<dbReference type="GO" id="GO:0005886">
    <property type="term" value="C:plasma membrane"/>
    <property type="evidence" value="ECO:0007669"/>
    <property type="project" value="TreeGrafter"/>
</dbReference>
<protein>
    <submittedName>
        <fullName evidence="3">Outer membrane assembly protein AsmA</fullName>
    </submittedName>
</protein>
<dbReference type="GO" id="GO:0090313">
    <property type="term" value="P:regulation of protein targeting to membrane"/>
    <property type="evidence" value="ECO:0007669"/>
    <property type="project" value="TreeGrafter"/>
</dbReference>
<dbReference type="AlphaFoldDB" id="S0G357"/>